<protein>
    <submittedName>
        <fullName evidence="3">Hsp70 family protein</fullName>
    </submittedName>
</protein>
<dbReference type="Gene3D" id="3.30.420.40">
    <property type="match status" value="3"/>
</dbReference>
<dbReference type="RefSeq" id="WP_377302189.1">
    <property type="nucleotide sequence ID" value="NZ_CP180191.1"/>
</dbReference>
<gene>
    <name evidence="3" type="ORF">ACFOEN_06555</name>
</gene>
<comment type="caution">
    <text evidence="3">The sequence shown here is derived from an EMBL/GenBank/DDBJ whole genome shotgun (WGS) entry which is preliminary data.</text>
</comment>
<dbReference type="Gene3D" id="3.90.640.10">
    <property type="entry name" value="Actin, Chain A, domain 4"/>
    <property type="match status" value="1"/>
</dbReference>
<keyword evidence="4" id="KW-1185">Reference proteome</keyword>
<evidence type="ECO:0000256" key="1">
    <source>
        <dbReference type="ARBA" id="ARBA00022741"/>
    </source>
</evidence>
<sequence length="446" mass="47458">MIAPAPGAPASGAQAPLSSSAAAAFCAIDFGTSNSAVALPAGAGIRLVQLEPGHDTMPTAVFYEAELGSSEGGSDRDGAKFGRAAIAAYIEGHEGRLMRSMKSVLGSSLVEDTTAVGDRAYRYIDIISHYLRHLKQRADRDAGAPLARVVLGRPVHFVDDDAQRDARAQQALESAARAVGFAEVGFQFEPIAAAFDHESRIDREELVLVADIGGGTSDFSLVRLSPARRTQLDRSADILANHGVHIAGTDFDFRVELEAIVRELGFKAIGPGGREVPSKTYFELATWHLINTLYAPLRMAEVASLKSFYAEPVHHARLMRVLHRHLGHALIGLAERAKIDVATGGETRIDLSLIEPELAVRFSAARLAQCIESDVQRVVATGLETVRRAGLAPEAVDAIYFTGGSTGLAVLAEAIAAPFTRARSVYGEKFASVATGLGIHAARLYA</sequence>
<proteinExistence type="predicted"/>
<dbReference type="PRINTS" id="PR00301">
    <property type="entry name" value="HEATSHOCK70"/>
</dbReference>
<name>A0ABV7H6W7_9BURK</name>
<accession>A0ABV7H6W7</accession>
<organism evidence="3 4">
    <name type="scientific">Piscinibacterium candidicorallinum</name>
    <dbReference type="NCBI Taxonomy" id="1793872"/>
    <lineage>
        <taxon>Bacteria</taxon>
        <taxon>Pseudomonadati</taxon>
        <taxon>Pseudomonadota</taxon>
        <taxon>Betaproteobacteria</taxon>
        <taxon>Burkholderiales</taxon>
        <taxon>Piscinibacterium</taxon>
    </lineage>
</organism>
<keyword evidence="1" id="KW-0547">Nucleotide-binding</keyword>
<dbReference type="Proteomes" id="UP001595556">
    <property type="component" value="Unassembled WGS sequence"/>
</dbReference>
<evidence type="ECO:0000313" key="3">
    <source>
        <dbReference type="EMBL" id="MFC3147296.1"/>
    </source>
</evidence>
<dbReference type="InterPro" id="IPR043129">
    <property type="entry name" value="ATPase_NBD"/>
</dbReference>
<dbReference type="Pfam" id="PF00012">
    <property type="entry name" value="HSP70"/>
    <property type="match status" value="1"/>
</dbReference>
<reference evidence="4" key="1">
    <citation type="journal article" date="2019" name="Int. J. Syst. Evol. Microbiol.">
        <title>The Global Catalogue of Microorganisms (GCM) 10K type strain sequencing project: providing services to taxonomists for standard genome sequencing and annotation.</title>
        <authorList>
            <consortium name="The Broad Institute Genomics Platform"/>
            <consortium name="The Broad Institute Genome Sequencing Center for Infectious Disease"/>
            <person name="Wu L."/>
            <person name="Ma J."/>
        </authorList>
    </citation>
    <scope>NUCLEOTIDE SEQUENCE [LARGE SCALE GENOMIC DNA]</scope>
    <source>
        <strain evidence="4">KCTC 52168</strain>
    </source>
</reference>
<evidence type="ECO:0000256" key="2">
    <source>
        <dbReference type="ARBA" id="ARBA00022840"/>
    </source>
</evidence>
<keyword evidence="2" id="KW-0067">ATP-binding</keyword>
<evidence type="ECO:0000313" key="4">
    <source>
        <dbReference type="Proteomes" id="UP001595556"/>
    </source>
</evidence>
<dbReference type="InterPro" id="IPR013126">
    <property type="entry name" value="Hsp_70_fam"/>
</dbReference>
<dbReference type="EMBL" id="JBHRTI010000003">
    <property type="protein sequence ID" value="MFC3147296.1"/>
    <property type="molecule type" value="Genomic_DNA"/>
</dbReference>
<dbReference type="SUPFAM" id="SSF53067">
    <property type="entry name" value="Actin-like ATPase domain"/>
    <property type="match status" value="2"/>
</dbReference>
<dbReference type="PANTHER" id="PTHR19375">
    <property type="entry name" value="HEAT SHOCK PROTEIN 70KDA"/>
    <property type="match status" value="1"/>
</dbReference>